<feature type="region of interest" description="Disordered" evidence="1">
    <location>
        <begin position="353"/>
        <end position="386"/>
    </location>
</feature>
<name>A0A0D8Y2I7_DICVI</name>
<protein>
    <recommendedName>
        <fullName evidence="2">Ubiquitin carboxyl-terminal hydrolase 47 C-terminal domain-containing protein</fullName>
    </recommendedName>
</protein>
<dbReference type="STRING" id="29172.A0A0D8Y2I7"/>
<evidence type="ECO:0000313" key="3">
    <source>
        <dbReference type="EMBL" id="KJH50224.1"/>
    </source>
</evidence>
<dbReference type="Proteomes" id="UP000053766">
    <property type="component" value="Unassembled WGS sequence"/>
</dbReference>
<feature type="domain" description="Ubiquitin carboxyl-terminal hydrolase 47 C-terminal" evidence="2">
    <location>
        <begin position="132"/>
        <end position="378"/>
    </location>
</feature>
<evidence type="ECO:0000313" key="4">
    <source>
        <dbReference type="Proteomes" id="UP000053766"/>
    </source>
</evidence>
<evidence type="ECO:0000259" key="2">
    <source>
        <dbReference type="Pfam" id="PF19718"/>
    </source>
</evidence>
<keyword evidence="4" id="KW-1185">Reference proteome</keyword>
<dbReference type="Pfam" id="PF19718">
    <property type="entry name" value="USP47_C"/>
    <property type="match status" value="1"/>
</dbReference>
<organism evidence="3 4">
    <name type="scientific">Dictyocaulus viviparus</name>
    <name type="common">Bovine lungworm</name>
    <dbReference type="NCBI Taxonomy" id="29172"/>
    <lineage>
        <taxon>Eukaryota</taxon>
        <taxon>Metazoa</taxon>
        <taxon>Ecdysozoa</taxon>
        <taxon>Nematoda</taxon>
        <taxon>Chromadorea</taxon>
        <taxon>Rhabditida</taxon>
        <taxon>Rhabditina</taxon>
        <taxon>Rhabditomorpha</taxon>
        <taxon>Strongyloidea</taxon>
        <taxon>Metastrongylidae</taxon>
        <taxon>Dictyocaulus</taxon>
    </lineage>
</organism>
<reference evidence="3 4" key="1">
    <citation type="submission" date="2013-11" db="EMBL/GenBank/DDBJ databases">
        <title>Draft genome of the bovine lungworm Dictyocaulus viviparus.</title>
        <authorList>
            <person name="Mitreva M."/>
        </authorList>
    </citation>
    <scope>NUCLEOTIDE SEQUENCE [LARGE SCALE GENOMIC DNA]</scope>
    <source>
        <strain evidence="3 4">HannoverDv2000</strain>
    </source>
</reference>
<reference evidence="4" key="2">
    <citation type="journal article" date="2016" name="Sci. Rep.">
        <title>Dictyocaulus viviparus genome, variome and transcriptome elucidate lungworm biology and support future intervention.</title>
        <authorList>
            <person name="McNulty S.N."/>
            <person name="Strube C."/>
            <person name="Rosa B.A."/>
            <person name="Martin J.C."/>
            <person name="Tyagi R."/>
            <person name="Choi Y.J."/>
            <person name="Wang Q."/>
            <person name="Hallsworth Pepin K."/>
            <person name="Zhang X."/>
            <person name="Ozersky P."/>
            <person name="Wilson R.K."/>
            <person name="Sternberg P.W."/>
            <person name="Gasser R.B."/>
            <person name="Mitreva M."/>
        </authorList>
    </citation>
    <scope>NUCLEOTIDE SEQUENCE [LARGE SCALE GENOMIC DNA]</scope>
    <source>
        <strain evidence="4">HannoverDv2000</strain>
    </source>
</reference>
<gene>
    <name evidence="3" type="ORF">DICVIV_03663</name>
</gene>
<dbReference type="AlphaFoldDB" id="A0A0D8Y2I7"/>
<evidence type="ECO:0000256" key="1">
    <source>
        <dbReference type="SAM" id="MobiDB-lite"/>
    </source>
</evidence>
<dbReference type="OrthoDB" id="5846271at2759"/>
<dbReference type="EMBL" id="KN716212">
    <property type="protein sequence ID" value="KJH50224.1"/>
    <property type="molecule type" value="Genomic_DNA"/>
</dbReference>
<sequence>MITEDEVQGHEAHSRTRYWTELSGYTPVPSMAPCNEIKYGVFELATPLENFLRLDVDSRLLFGVFKKWLGLKLNIEPTQFVIVKHYKEDDKGYECNCSDSESVRSALENVFKINIKLRPPLREDEKLIRIVQFDLEETNRENWKALFDCVASKETTIKDLMLQCIQLYAEIYGQRLQLQQIRLRDMPSLNNPVKAVLNPADTLNCRGPQWSNNIYFQIITERLEPYFFLFKDERLIGRPGVPVLVRRFRPSTVEVSSIQEVLVDPYAANQMESFACSVSLLSSIPVERLAFTEVGSSWDKWPYALSKLAMLDGSVKFFTQPSYAPNEVIDRIGGRVVYYKDIAEVSKELSTEDRKQIQIKEHGHMSTSSRRKERPLRIQMSSISEP</sequence>
<proteinExistence type="predicted"/>
<accession>A0A0D8Y2I7</accession>
<dbReference type="InterPro" id="IPR045578">
    <property type="entry name" value="USP47_C"/>
</dbReference>
<feature type="compositionally biased region" description="Basic and acidic residues" evidence="1">
    <location>
        <begin position="353"/>
        <end position="364"/>
    </location>
</feature>